<accession>A0A482VZR5</accession>
<dbReference type="Gene3D" id="1.20.120.1630">
    <property type="match status" value="1"/>
</dbReference>
<dbReference type="EMBL" id="QDEB01044954">
    <property type="protein sequence ID" value="RZC38256.1"/>
    <property type="molecule type" value="Genomic_DNA"/>
</dbReference>
<proteinExistence type="inferred from homology"/>
<dbReference type="OrthoDB" id="422086at2759"/>
<feature type="transmembrane region" description="Helical" evidence="13">
    <location>
        <begin position="35"/>
        <end position="53"/>
    </location>
</feature>
<evidence type="ECO:0000256" key="1">
    <source>
        <dbReference type="ARBA" id="ARBA00001450"/>
    </source>
</evidence>
<keyword evidence="5 13" id="KW-0489">Methyltransferase</keyword>
<evidence type="ECO:0000256" key="13">
    <source>
        <dbReference type="RuleBase" id="RU362022"/>
    </source>
</evidence>
<dbReference type="GO" id="GO:0004671">
    <property type="term" value="F:protein C-terminal S-isoprenylcysteine carboxyl O-methyltransferase activity"/>
    <property type="evidence" value="ECO:0007669"/>
    <property type="project" value="UniProtKB-EC"/>
</dbReference>
<evidence type="ECO:0000313" key="14">
    <source>
        <dbReference type="EMBL" id="RZC38256.1"/>
    </source>
</evidence>
<keyword evidence="6" id="KW-0808">Transferase</keyword>
<comment type="function">
    <text evidence="11">Catalyzes the post-translational methylation of isoprenylated C-terminal cysteine residues.</text>
</comment>
<evidence type="ECO:0000256" key="4">
    <source>
        <dbReference type="ARBA" id="ARBA00012151"/>
    </source>
</evidence>
<dbReference type="PANTHER" id="PTHR12714">
    <property type="entry name" value="PROTEIN-S ISOPRENYLCYSTEINE O-METHYLTRANSFERASE"/>
    <property type="match status" value="1"/>
</dbReference>
<keyword evidence="9 13" id="KW-1133">Transmembrane helix</keyword>
<dbReference type="GO" id="GO:0005789">
    <property type="term" value="C:endoplasmic reticulum membrane"/>
    <property type="evidence" value="ECO:0007669"/>
    <property type="project" value="UniProtKB-SubCell"/>
</dbReference>
<dbReference type="PROSITE" id="PS51564">
    <property type="entry name" value="SAM_ICMT"/>
    <property type="match status" value="1"/>
</dbReference>
<comment type="caution">
    <text evidence="14">The sequence shown here is derived from an EMBL/GenBank/DDBJ whole genome shotgun (WGS) entry which is preliminary data.</text>
</comment>
<feature type="transmembrane region" description="Helical" evidence="13">
    <location>
        <begin position="215"/>
        <end position="243"/>
    </location>
</feature>
<protein>
    <recommendedName>
        <fullName evidence="12 13">Protein-S-isoprenylcysteine O-methyltransferase</fullName>
        <ecNumber evidence="4 13">2.1.1.100</ecNumber>
    </recommendedName>
</protein>
<dbReference type="GO" id="GO:0032259">
    <property type="term" value="P:methylation"/>
    <property type="evidence" value="ECO:0007669"/>
    <property type="project" value="UniProtKB-KW"/>
</dbReference>
<evidence type="ECO:0000313" key="15">
    <source>
        <dbReference type="Proteomes" id="UP000292052"/>
    </source>
</evidence>
<comment type="catalytic activity">
    <reaction evidence="1 13">
        <text>[protein]-C-terminal S-[(2E,6E)-farnesyl]-L-cysteine + S-adenosyl-L-methionine = [protein]-C-terminal S-[(2E,6E)-farnesyl]-L-cysteine methyl ester + S-adenosyl-L-homocysteine</text>
        <dbReference type="Rhea" id="RHEA:21672"/>
        <dbReference type="Rhea" id="RHEA-COMP:12125"/>
        <dbReference type="Rhea" id="RHEA-COMP:12126"/>
        <dbReference type="ChEBI" id="CHEBI:57856"/>
        <dbReference type="ChEBI" id="CHEBI:59789"/>
        <dbReference type="ChEBI" id="CHEBI:90510"/>
        <dbReference type="ChEBI" id="CHEBI:90511"/>
        <dbReference type="EC" id="2.1.1.100"/>
    </reaction>
</comment>
<evidence type="ECO:0000256" key="5">
    <source>
        <dbReference type="ARBA" id="ARBA00022603"/>
    </source>
</evidence>
<dbReference type="Proteomes" id="UP000292052">
    <property type="component" value="Unassembled WGS sequence"/>
</dbReference>
<dbReference type="AlphaFoldDB" id="A0A482VZR5"/>
<keyword evidence="7 13" id="KW-0949">S-adenosyl-L-methionine</keyword>
<dbReference type="PANTHER" id="PTHR12714:SF9">
    <property type="entry name" value="PROTEIN-S-ISOPRENYLCYSTEINE O-METHYLTRANSFERASE"/>
    <property type="match status" value="1"/>
</dbReference>
<evidence type="ECO:0000256" key="12">
    <source>
        <dbReference type="ARBA" id="ARBA00023656"/>
    </source>
</evidence>
<dbReference type="InterPro" id="IPR025770">
    <property type="entry name" value="PPMT_MeTrfase"/>
</dbReference>
<evidence type="ECO:0000256" key="8">
    <source>
        <dbReference type="ARBA" id="ARBA00022692"/>
    </source>
</evidence>
<evidence type="ECO:0000256" key="7">
    <source>
        <dbReference type="ARBA" id="ARBA00022691"/>
    </source>
</evidence>
<name>A0A482VZR5_ASBVE</name>
<feature type="transmembrane region" description="Helical" evidence="13">
    <location>
        <begin position="12"/>
        <end position="29"/>
    </location>
</feature>
<evidence type="ECO:0000256" key="3">
    <source>
        <dbReference type="ARBA" id="ARBA00009140"/>
    </source>
</evidence>
<organism evidence="14 15">
    <name type="scientific">Asbolus verrucosus</name>
    <name type="common">Desert ironclad beetle</name>
    <dbReference type="NCBI Taxonomy" id="1661398"/>
    <lineage>
        <taxon>Eukaryota</taxon>
        <taxon>Metazoa</taxon>
        <taxon>Ecdysozoa</taxon>
        <taxon>Arthropoda</taxon>
        <taxon>Hexapoda</taxon>
        <taxon>Insecta</taxon>
        <taxon>Pterygota</taxon>
        <taxon>Neoptera</taxon>
        <taxon>Endopterygota</taxon>
        <taxon>Coleoptera</taxon>
        <taxon>Polyphaga</taxon>
        <taxon>Cucujiformia</taxon>
        <taxon>Tenebrionidae</taxon>
        <taxon>Pimeliinae</taxon>
        <taxon>Asbolus</taxon>
    </lineage>
</organism>
<dbReference type="EC" id="2.1.1.100" evidence="4 13"/>
<dbReference type="STRING" id="1661398.A0A482VZR5"/>
<dbReference type="InterPro" id="IPR007269">
    <property type="entry name" value="ICMT_MeTrfase"/>
</dbReference>
<evidence type="ECO:0000256" key="2">
    <source>
        <dbReference type="ARBA" id="ARBA00004141"/>
    </source>
</evidence>
<evidence type="ECO:0000256" key="6">
    <source>
        <dbReference type="ARBA" id="ARBA00022679"/>
    </source>
</evidence>
<feature type="transmembrane region" description="Helical" evidence="13">
    <location>
        <begin position="92"/>
        <end position="111"/>
    </location>
</feature>
<evidence type="ECO:0000256" key="11">
    <source>
        <dbReference type="ARBA" id="ARBA00023572"/>
    </source>
</evidence>
<keyword evidence="10 13" id="KW-0472">Membrane</keyword>
<keyword evidence="15" id="KW-1185">Reference proteome</keyword>
<comment type="subcellular location">
    <subcellularLocation>
        <location evidence="13">Endoplasmic reticulum membrane</location>
        <topology evidence="13">Multi-pass membrane protein</topology>
    </subcellularLocation>
    <subcellularLocation>
        <location evidence="2">Membrane</location>
        <topology evidence="2">Multi-pass membrane protein</topology>
    </subcellularLocation>
</comment>
<dbReference type="Pfam" id="PF04140">
    <property type="entry name" value="ICMT"/>
    <property type="match status" value="1"/>
</dbReference>
<gene>
    <name evidence="14" type="ORF">BDFB_008714</name>
</gene>
<sequence>MLCLEGKISLQSFLGTSIIFFTICMFNYYYHLTNLLLNVFIVSFFALNLYFILRFFYNKYAFAIAIRAALLGLLFSLGMYLKLVAPSNVQIFGGYMSVMALFHYSEFLAIAIVQPKQVSTDSFVINHSPQYTIAAVTSWMEFFIESYFFPGFKEIHWLSNIGLCVCILGDVLRKTAIMTAGSNFNHLVQCEKSSDHVLVTHGVYGWFRHPSYVGWFYWSIGTQLILINPICIPGYAIASWMFFKGRIYIEEIMLLNFFGQQYCDYQQQVGTGIPFIEGYKI</sequence>
<evidence type="ECO:0000256" key="10">
    <source>
        <dbReference type="ARBA" id="ARBA00023136"/>
    </source>
</evidence>
<keyword evidence="13" id="KW-0256">Endoplasmic reticulum</keyword>
<reference evidence="14 15" key="1">
    <citation type="submission" date="2017-03" db="EMBL/GenBank/DDBJ databases">
        <title>Genome of the blue death feigning beetle - Asbolus verrucosus.</title>
        <authorList>
            <person name="Rider S.D."/>
        </authorList>
    </citation>
    <scope>NUCLEOTIDE SEQUENCE [LARGE SCALE GENOMIC DNA]</scope>
    <source>
        <strain evidence="14">Butters</strain>
        <tissue evidence="14">Head and leg muscle</tissue>
    </source>
</reference>
<feature type="transmembrane region" description="Helical" evidence="13">
    <location>
        <begin position="60"/>
        <end position="80"/>
    </location>
</feature>
<comment type="similarity">
    <text evidence="3 13">Belongs to the class VI-like SAM-binding methyltransferase superfamily. Isoprenylcysteine carboxyl methyltransferase family.</text>
</comment>
<evidence type="ECO:0000256" key="9">
    <source>
        <dbReference type="ARBA" id="ARBA00022989"/>
    </source>
</evidence>
<keyword evidence="8 13" id="KW-0812">Transmembrane</keyword>